<gene>
    <name evidence="1" type="ORF">DACRYDRAFT_18458</name>
</gene>
<evidence type="ECO:0000313" key="2">
    <source>
        <dbReference type="Proteomes" id="UP000030653"/>
    </source>
</evidence>
<accession>M5FS46</accession>
<evidence type="ECO:0000313" key="1">
    <source>
        <dbReference type="EMBL" id="EJT97954.1"/>
    </source>
</evidence>
<dbReference type="RefSeq" id="XP_040624852.1">
    <property type="nucleotide sequence ID" value="XM_040771361.1"/>
</dbReference>
<proteinExistence type="predicted"/>
<dbReference type="HOGENOM" id="CLU_141768_0_0_1"/>
<sequence>MHRFGNDDTWSIVDRAEVRPVWTIDEDAVFDDIHTGHEIVGRYTFDMKGGFQQRKALRHARGQMIKTAKEMGWNVFIREGWSVTSLRRGENDFRLEVVYRARPAQSECLSSAKEPPFLTYLPSK</sequence>
<dbReference type="Proteomes" id="UP000030653">
    <property type="component" value="Unassembled WGS sequence"/>
</dbReference>
<reference evidence="1 2" key="1">
    <citation type="journal article" date="2012" name="Science">
        <title>The Paleozoic origin of enzymatic lignin decomposition reconstructed from 31 fungal genomes.</title>
        <authorList>
            <person name="Floudas D."/>
            <person name="Binder M."/>
            <person name="Riley R."/>
            <person name="Barry K."/>
            <person name="Blanchette R.A."/>
            <person name="Henrissat B."/>
            <person name="Martinez A.T."/>
            <person name="Otillar R."/>
            <person name="Spatafora J.W."/>
            <person name="Yadav J.S."/>
            <person name="Aerts A."/>
            <person name="Benoit I."/>
            <person name="Boyd A."/>
            <person name="Carlson A."/>
            <person name="Copeland A."/>
            <person name="Coutinho P.M."/>
            <person name="de Vries R.P."/>
            <person name="Ferreira P."/>
            <person name="Findley K."/>
            <person name="Foster B."/>
            <person name="Gaskell J."/>
            <person name="Glotzer D."/>
            <person name="Gorecki P."/>
            <person name="Heitman J."/>
            <person name="Hesse C."/>
            <person name="Hori C."/>
            <person name="Igarashi K."/>
            <person name="Jurgens J.A."/>
            <person name="Kallen N."/>
            <person name="Kersten P."/>
            <person name="Kohler A."/>
            <person name="Kuees U."/>
            <person name="Kumar T.K.A."/>
            <person name="Kuo A."/>
            <person name="LaButti K."/>
            <person name="Larrondo L.F."/>
            <person name="Lindquist E."/>
            <person name="Ling A."/>
            <person name="Lombard V."/>
            <person name="Lucas S."/>
            <person name="Lundell T."/>
            <person name="Martin R."/>
            <person name="McLaughlin D.J."/>
            <person name="Morgenstern I."/>
            <person name="Morin E."/>
            <person name="Murat C."/>
            <person name="Nagy L.G."/>
            <person name="Nolan M."/>
            <person name="Ohm R.A."/>
            <person name="Patyshakuliyeva A."/>
            <person name="Rokas A."/>
            <person name="Ruiz-Duenas F.J."/>
            <person name="Sabat G."/>
            <person name="Salamov A."/>
            <person name="Samejima M."/>
            <person name="Schmutz J."/>
            <person name="Slot J.C."/>
            <person name="St John F."/>
            <person name="Stenlid J."/>
            <person name="Sun H."/>
            <person name="Sun S."/>
            <person name="Syed K."/>
            <person name="Tsang A."/>
            <person name="Wiebenga A."/>
            <person name="Young D."/>
            <person name="Pisabarro A."/>
            <person name="Eastwood D.C."/>
            <person name="Martin F."/>
            <person name="Cullen D."/>
            <person name="Grigoriev I.V."/>
            <person name="Hibbett D.S."/>
        </authorList>
    </citation>
    <scope>NUCLEOTIDE SEQUENCE [LARGE SCALE GENOMIC DNA]</scope>
    <source>
        <strain evidence="1 2">DJM-731 SS1</strain>
    </source>
</reference>
<keyword evidence="2" id="KW-1185">Reference proteome</keyword>
<protein>
    <submittedName>
        <fullName evidence="1">Uncharacterized protein</fullName>
    </submittedName>
</protein>
<dbReference type="OrthoDB" id="3349961at2759"/>
<organism evidence="1 2">
    <name type="scientific">Dacryopinax primogenitus (strain DJM 731)</name>
    <name type="common">Brown rot fungus</name>
    <dbReference type="NCBI Taxonomy" id="1858805"/>
    <lineage>
        <taxon>Eukaryota</taxon>
        <taxon>Fungi</taxon>
        <taxon>Dikarya</taxon>
        <taxon>Basidiomycota</taxon>
        <taxon>Agaricomycotina</taxon>
        <taxon>Dacrymycetes</taxon>
        <taxon>Dacrymycetales</taxon>
        <taxon>Dacrymycetaceae</taxon>
        <taxon>Dacryopinax</taxon>
    </lineage>
</organism>
<name>M5FS46_DACPD</name>
<dbReference type="AlphaFoldDB" id="M5FS46"/>
<dbReference type="GeneID" id="63686423"/>
<dbReference type="EMBL" id="JH795875">
    <property type="protein sequence ID" value="EJT97954.1"/>
    <property type="molecule type" value="Genomic_DNA"/>
</dbReference>